<dbReference type="Proteomes" id="UP000198601">
    <property type="component" value="Unassembled WGS sequence"/>
</dbReference>
<keyword evidence="3" id="KW-1185">Reference proteome</keyword>
<accession>A0A1G4RGM1</accession>
<evidence type="ECO:0000256" key="1">
    <source>
        <dbReference type="SAM" id="SignalP"/>
    </source>
</evidence>
<name>A0A1G4RGM1_9BACL</name>
<evidence type="ECO:0000313" key="2">
    <source>
        <dbReference type="EMBL" id="SCW56112.1"/>
    </source>
</evidence>
<feature type="chain" id="PRO_5038662921" description="Lipoprotein" evidence="1">
    <location>
        <begin position="19"/>
        <end position="123"/>
    </location>
</feature>
<dbReference type="RefSeq" id="WP_090671762.1">
    <property type="nucleotide sequence ID" value="NZ_FMTT01000015.1"/>
</dbReference>
<sequence>MKKAFVLLFLLLLLQGCARDDHNNLMFSGESEHWTGELEVFRIGDKAEKRFTLRYKSNEQLTVPIDFSYSYSGGNYSAKGQNIENNKIVARSVSSNVPLQKSEEIPIHVEWDGKKEDVMLKSK</sequence>
<feature type="signal peptide" evidence="1">
    <location>
        <begin position="1"/>
        <end position="18"/>
    </location>
</feature>
<dbReference type="EMBL" id="FMTT01000015">
    <property type="protein sequence ID" value="SCW56112.1"/>
    <property type="molecule type" value="Genomic_DNA"/>
</dbReference>
<dbReference type="AlphaFoldDB" id="A0A1G4RGM1"/>
<dbReference type="PROSITE" id="PS51257">
    <property type="entry name" value="PROKAR_LIPOPROTEIN"/>
    <property type="match status" value="1"/>
</dbReference>
<protein>
    <recommendedName>
        <fullName evidence="4">Lipoprotein</fullName>
    </recommendedName>
</protein>
<proteinExistence type="predicted"/>
<dbReference type="STRING" id="624147.SAMN04487970_101588"/>
<organism evidence="2 3">
    <name type="scientific">Paenibacillus tianmuensis</name>
    <dbReference type="NCBI Taxonomy" id="624147"/>
    <lineage>
        <taxon>Bacteria</taxon>
        <taxon>Bacillati</taxon>
        <taxon>Bacillota</taxon>
        <taxon>Bacilli</taxon>
        <taxon>Bacillales</taxon>
        <taxon>Paenibacillaceae</taxon>
        <taxon>Paenibacillus</taxon>
    </lineage>
</organism>
<reference evidence="3" key="1">
    <citation type="submission" date="2016-10" db="EMBL/GenBank/DDBJ databases">
        <authorList>
            <person name="Varghese N."/>
            <person name="Submissions S."/>
        </authorList>
    </citation>
    <scope>NUCLEOTIDE SEQUENCE [LARGE SCALE GENOMIC DNA]</scope>
    <source>
        <strain evidence="3">CGMCC 1.8946</strain>
    </source>
</reference>
<evidence type="ECO:0008006" key="4">
    <source>
        <dbReference type="Google" id="ProtNLM"/>
    </source>
</evidence>
<gene>
    <name evidence="2" type="ORF">SAMN04487970_101588</name>
</gene>
<keyword evidence="1" id="KW-0732">Signal</keyword>
<evidence type="ECO:0000313" key="3">
    <source>
        <dbReference type="Proteomes" id="UP000198601"/>
    </source>
</evidence>
<dbReference type="OrthoDB" id="2884500at2"/>